<keyword evidence="3" id="KW-1185">Reference proteome</keyword>
<evidence type="ECO:0000313" key="2">
    <source>
        <dbReference type="EMBL" id="QDV38266.1"/>
    </source>
</evidence>
<dbReference type="Gene3D" id="3.10.290.10">
    <property type="entry name" value="RNA-binding S4 domain"/>
    <property type="match status" value="1"/>
</dbReference>
<dbReference type="AlphaFoldDB" id="A0A518HC83"/>
<keyword evidence="1" id="KW-0694">RNA-binding</keyword>
<dbReference type="KEGG" id="tpla:ElP_62170"/>
<name>A0A518HC83_9BACT</name>
<gene>
    <name evidence="2" type="ORF">ElP_62170</name>
</gene>
<dbReference type="RefSeq" id="WP_145276627.1">
    <property type="nucleotide sequence ID" value="NZ_CP036426.1"/>
</dbReference>
<dbReference type="Pfam" id="PF13275">
    <property type="entry name" value="S4_2"/>
    <property type="match status" value="1"/>
</dbReference>
<sequence>MSETLPVGDRPINLTQVLKLAGWADNGGQAKAMIADGLVLVNGEVETRKRRQMAAGDTVRLDLEDAPPPLRLS</sequence>
<dbReference type="PROSITE" id="PS50889">
    <property type="entry name" value="S4"/>
    <property type="match status" value="1"/>
</dbReference>
<reference evidence="2 3" key="1">
    <citation type="submission" date="2019-02" db="EMBL/GenBank/DDBJ databases">
        <title>Deep-cultivation of Planctomycetes and their phenomic and genomic characterization uncovers novel biology.</title>
        <authorList>
            <person name="Wiegand S."/>
            <person name="Jogler M."/>
            <person name="Boedeker C."/>
            <person name="Pinto D."/>
            <person name="Vollmers J."/>
            <person name="Rivas-Marin E."/>
            <person name="Kohn T."/>
            <person name="Peeters S.H."/>
            <person name="Heuer A."/>
            <person name="Rast P."/>
            <person name="Oberbeckmann S."/>
            <person name="Bunk B."/>
            <person name="Jeske O."/>
            <person name="Meyerdierks A."/>
            <person name="Storesund J.E."/>
            <person name="Kallscheuer N."/>
            <person name="Luecker S."/>
            <person name="Lage O.M."/>
            <person name="Pohl T."/>
            <person name="Merkel B.J."/>
            <person name="Hornburger P."/>
            <person name="Mueller R.-W."/>
            <person name="Bruemmer F."/>
            <person name="Labrenz M."/>
            <person name="Spormann A.M."/>
            <person name="Op den Camp H."/>
            <person name="Overmann J."/>
            <person name="Amann R."/>
            <person name="Jetten M.S.M."/>
            <person name="Mascher T."/>
            <person name="Medema M.H."/>
            <person name="Devos D.P."/>
            <person name="Kaster A.-K."/>
            <person name="Ovreas L."/>
            <person name="Rohde M."/>
            <person name="Galperin M.Y."/>
            <person name="Jogler C."/>
        </authorList>
    </citation>
    <scope>NUCLEOTIDE SEQUENCE [LARGE SCALE GENOMIC DNA]</scope>
    <source>
        <strain evidence="2 3">ElP</strain>
    </source>
</reference>
<dbReference type="InterPro" id="IPR036986">
    <property type="entry name" value="S4_RNA-bd_sf"/>
</dbReference>
<dbReference type="GO" id="GO:0003723">
    <property type="term" value="F:RNA binding"/>
    <property type="evidence" value="ECO:0007669"/>
    <property type="project" value="UniProtKB-KW"/>
</dbReference>
<protein>
    <submittedName>
        <fullName evidence="2">Ribosome-associated protein</fullName>
    </submittedName>
</protein>
<organism evidence="2 3">
    <name type="scientific">Tautonia plasticadhaerens</name>
    <dbReference type="NCBI Taxonomy" id="2527974"/>
    <lineage>
        <taxon>Bacteria</taxon>
        <taxon>Pseudomonadati</taxon>
        <taxon>Planctomycetota</taxon>
        <taxon>Planctomycetia</taxon>
        <taxon>Isosphaerales</taxon>
        <taxon>Isosphaeraceae</taxon>
        <taxon>Tautonia</taxon>
    </lineage>
</organism>
<accession>A0A518HC83</accession>
<proteinExistence type="predicted"/>
<dbReference type="EMBL" id="CP036426">
    <property type="protein sequence ID" value="QDV38266.1"/>
    <property type="molecule type" value="Genomic_DNA"/>
</dbReference>
<dbReference type="OrthoDB" id="9811532at2"/>
<evidence type="ECO:0000256" key="1">
    <source>
        <dbReference type="PROSITE-ProRule" id="PRU00182"/>
    </source>
</evidence>
<evidence type="ECO:0000313" key="3">
    <source>
        <dbReference type="Proteomes" id="UP000317835"/>
    </source>
</evidence>
<dbReference type="CDD" id="cd00165">
    <property type="entry name" value="S4"/>
    <property type="match status" value="1"/>
</dbReference>
<dbReference type="SUPFAM" id="SSF55174">
    <property type="entry name" value="Alpha-L RNA-binding motif"/>
    <property type="match status" value="1"/>
</dbReference>
<dbReference type="Proteomes" id="UP000317835">
    <property type="component" value="Chromosome"/>
</dbReference>